<dbReference type="Proteomes" id="UP000322234">
    <property type="component" value="Unassembled WGS sequence"/>
</dbReference>
<comment type="caution">
    <text evidence="2">The sequence shown here is derived from an EMBL/GenBank/DDBJ whole genome shotgun (WGS) entry which is preliminary data.</text>
</comment>
<keyword evidence="3" id="KW-1185">Reference proteome</keyword>
<organism evidence="2 3">
    <name type="scientific">Bos mutus</name>
    <name type="common">wild yak</name>
    <dbReference type="NCBI Taxonomy" id="72004"/>
    <lineage>
        <taxon>Eukaryota</taxon>
        <taxon>Metazoa</taxon>
        <taxon>Chordata</taxon>
        <taxon>Craniata</taxon>
        <taxon>Vertebrata</taxon>
        <taxon>Euteleostomi</taxon>
        <taxon>Mammalia</taxon>
        <taxon>Eutheria</taxon>
        <taxon>Laurasiatheria</taxon>
        <taxon>Artiodactyla</taxon>
        <taxon>Ruminantia</taxon>
        <taxon>Pecora</taxon>
        <taxon>Bovidae</taxon>
        <taxon>Bovinae</taxon>
        <taxon>Bos</taxon>
    </lineage>
</organism>
<proteinExistence type="predicted"/>
<evidence type="ECO:0000313" key="2">
    <source>
        <dbReference type="EMBL" id="MXQ83687.1"/>
    </source>
</evidence>
<feature type="compositionally biased region" description="Basic and acidic residues" evidence="1">
    <location>
        <begin position="1"/>
        <end position="14"/>
    </location>
</feature>
<gene>
    <name evidence="2" type="ORF">E5288_WYG002530</name>
</gene>
<name>A0A6B0R424_9CETA</name>
<evidence type="ECO:0000256" key="1">
    <source>
        <dbReference type="SAM" id="MobiDB-lite"/>
    </source>
</evidence>
<sequence>MKGEKERKDGGGGRERRKKSNEHLGTEGCVCAESRDIKNSITLDLESTTLLDSDTPCSQADIDSSDRILLLLIPISECSPSCSPGFRKPVWDMKPIFCFDYVNAQWGRFPARLINVWIETVFFFYTATETECAKSCLLLDSPILNVKTLT</sequence>
<dbReference type="EMBL" id="VBQZ03000018">
    <property type="protein sequence ID" value="MXQ83687.1"/>
    <property type="molecule type" value="Genomic_DNA"/>
</dbReference>
<protein>
    <submittedName>
        <fullName evidence="2">Uncharacterized protein</fullName>
    </submittedName>
</protein>
<accession>A0A6B0R424</accession>
<reference evidence="2" key="1">
    <citation type="submission" date="2019-10" db="EMBL/GenBank/DDBJ databases">
        <title>The sequence and de novo assembly of the wild yak genome.</title>
        <authorList>
            <person name="Liu Y."/>
        </authorList>
    </citation>
    <scope>NUCLEOTIDE SEQUENCE [LARGE SCALE GENOMIC DNA]</scope>
    <source>
        <strain evidence="2">WY2019</strain>
    </source>
</reference>
<feature type="region of interest" description="Disordered" evidence="1">
    <location>
        <begin position="1"/>
        <end position="23"/>
    </location>
</feature>
<dbReference type="AlphaFoldDB" id="A0A6B0R424"/>
<evidence type="ECO:0000313" key="3">
    <source>
        <dbReference type="Proteomes" id="UP000322234"/>
    </source>
</evidence>